<dbReference type="RefSeq" id="WP_090675466.1">
    <property type="nucleotide sequence ID" value="NZ_FNIT01000008.1"/>
</dbReference>
<dbReference type="InterPro" id="IPR050222">
    <property type="entry name" value="MATE_MdtK"/>
</dbReference>
<feature type="transmembrane region" description="Helical" evidence="10">
    <location>
        <begin position="331"/>
        <end position="358"/>
    </location>
</feature>
<keyword evidence="8 10" id="KW-0472">Membrane</keyword>
<keyword evidence="5 10" id="KW-0812">Transmembrane</keyword>
<dbReference type="PANTHER" id="PTHR43298">
    <property type="entry name" value="MULTIDRUG RESISTANCE PROTEIN NORM-RELATED"/>
    <property type="match status" value="1"/>
</dbReference>
<dbReference type="InterPro" id="IPR048279">
    <property type="entry name" value="MdtK-like"/>
</dbReference>
<evidence type="ECO:0000256" key="8">
    <source>
        <dbReference type="ARBA" id="ARBA00023136"/>
    </source>
</evidence>
<dbReference type="EMBL" id="FNIT01000008">
    <property type="protein sequence ID" value="SDO57021.1"/>
    <property type="molecule type" value="Genomic_DNA"/>
</dbReference>
<evidence type="ECO:0000313" key="12">
    <source>
        <dbReference type="Proteomes" id="UP000198793"/>
    </source>
</evidence>
<dbReference type="GO" id="GO:0042910">
    <property type="term" value="F:xenobiotic transmembrane transporter activity"/>
    <property type="evidence" value="ECO:0007669"/>
    <property type="project" value="InterPro"/>
</dbReference>
<feature type="transmembrane region" description="Helical" evidence="10">
    <location>
        <begin position="58"/>
        <end position="83"/>
    </location>
</feature>
<feature type="transmembrane region" description="Helical" evidence="10">
    <location>
        <begin position="364"/>
        <end position="385"/>
    </location>
</feature>
<evidence type="ECO:0000256" key="1">
    <source>
        <dbReference type="ARBA" id="ARBA00004429"/>
    </source>
</evidence>
<feature type="transmembrane region" description="Helical" evidence="10">
    <location>
        <begin position="172"/>
        <end position="194"/>
    </location>
</feature>
<dbReference type="Pfam" id="PF01554">
    <property type="entry name" value="MatE"/>
    <property type="match status" value="2"/>
</dbReference>
<dbReference type="NCBIfam" id="TIGR00797">
    <property type="entry name" value="matE"/>
    <property type="match status" value="1"/>
</dbReference>
<keyword evidence="7" id="KW-0406">Ion transport</keyword>
<feature type="transmembrane region" description="Helical" evidence="10">
    <location>
        <begin position="434"/>
        <end position="452"/>
    </location>
</feature>
<evidence type="ECO:0000256" key="7">
    <source>
        <dbReference type="ARBA" id="ARBA00023065"/>
    </source>
</evidence>
<reference evidence="11 12" key="1">
    <citation type="submission" date="2016-10" db="EMBL/GenBank/DDBJ databases">
        <authorList>
            <person name="de Groot N.N."/>
        </authorList>
    </citation>
    <scope>NUCLEOTIDE SEQUENCE [LARGE SCALE GENOMIC DNA]</scope>
    <source>
        <strain evidence="12">L7-484,KACC 16230,DSM 25025</strain>
    </source>
</reference>
<comment type="subcellular location">
    <subcellularLocation>
        <location evidence="1">Cell inner membrane</location>
        <topology evidence="1">Multi-pass membrane protein</topology>
    </subcellularLocation>
</comment>
<keyword evidence="4" id="KW-1003">Cell membrane</keyword>
<feature type="transmembrane region" description="Helical" evidence="10">
    <location>
        <begin position="285"/>
        <end position="310"/>
    </location>
</feature>
<feature type="transmembrane region" description="Helical" evidence="10">
    <location>
        <begin position="258"/>
        <end position="279"/>
    </location>
</feature>
<evidence type="ECO:0000256" key="3">
    <source>
        <dbReference type="ARBA" id="ARBA00022449"/>
    </source>
</evidence>
<evidence type="ECO:0000313" key="11">
    <source>
        <dbReference type="EMBL" id="SDO57021.1"/>
    </source>
</evidence>
<keyword evidence="3" id="KW-0050">Antiport</keyword>
<feature type="transmembrane region" description="Helical" evidence="10">
    <location>
        <begin position="406"/>
        <end position="428"/>
    </location>
</feature>
<dbReference type="GO" id="GO:0006811">
    <property type="term" value="P:monoatomic ion transport"/>
    <property type="evidence" value="ECO:0007669"/>
    <property type="project" value="UniProtKB-KW"/>
</dbReference>
<dbReference type="PIRSF" id="PIRSF006603">
    <property type="entry name" value="DinF"/>
    <property type="match status" value="1"/>
</dbReference>
<keyword evidence="12" id="KW-1185">Reference proteome</keyword>
<keyword evidence="6 10" id="KW-1133">Transmembrane helix</keyword>
<name>A0A1H0KMN8_9HYPH</name>
<dbReference type="InterPro" id="IPR002528">
    <property type="entry name" value="MATE_fam"/>
</dbReference>
<evidence type="ECO:0000256" key="4">
    <source>
        <dbReference type="ARBA" id="ARBA00022475"/>
    </source>
</evidence>
<dbReference type="CDD" id="cd13131">
    <property type="entry name" value="MATE_NorM_like"/>
    <property type="match status" value="1"/>
</dbReference>
<proteinExistence type="predicted"/>
<protein>
    <recommendedName>
        <fullName evidence="9">Multidrug-efflux transporter</fullName>
    </recommendedName>
</protein>
<dbReference type="PANTHER" id="PTHR43298:SF2">
    <property type="entry name" value="FMN_FAD EXPORTER YEEO-RELATED"/>
    <property type="match status" value="1"/>
</dbReference>
<evidence type="ECO:0000256" key="5">
    <source>
        <dbReference type="ARBA" id="ARBA00022692"/>
    </source>
</evidence>
<evidence type="ECO:0000256" key="9">
    <source>
        <dbReference type="ARBA" id="ARBA00031636"/>
    </source>
</evidence>
<dbReference type="Proteomes" id="UP000198793">
    <property type="component" value="Unassembled WGS sequence"/>
</dbReference>
<dbReference type="AlphaFoldDB" id="A0A1H0KMN8"/>
<evidence type="ECO:0000256" key="6">
    <source>
        <dbReference type="ARBA" id="ARBA00022989"/>
    </source>
</evidence>
<dbReference type="STRING" id="1166073.SAMN05192530_10850"/>
<feature type="transmembrane region" description="Helical" evidence="10">
    <location>
        <begin position="142"/>
        <end position="160"/>
    </location>
</feature>
<feature type="transmembrane region" description="Helical" evidence="10">
    <location>
        <begin position="200"/>
        <end position="224"/>
    </location>
</feature>
<evidence type="ECO:0000256" key="2">
    <source>
        <dbReference type="ARBA" id="ARBA00022448"/>
    </source>
</evidence>
<dbReference type="OrthoDB" id="9780160at2"/>
<feature type="transmembrane region" description="Helical" evidence="10">
    <location>
        <begin position="104"/>
        <end position="122"/>
    </location>
</feature>
<sequence>MTLAAPPLAAETAAPLGWREHARQTVLLGLPLAGAQLAQVSINVTNTVVAGQIGARELAAAVLGAQCFYLFWMFGSGFAYAVMPMAAAAHGTGDVRGVRRAVRMGLWIVALYSLGVMVPLWFAERILVALGQEPGVAAMAGGYVRVLQWAMLPYLAIFVFRSYFSALQRPAVVLIVTILGACVNVGLNVVFVFGHLGLPAMGLAGSGLATILTSSVMLLLLAFYDRWRPELAANEILVRFWRPDWAAFREVVRLGWPIGATIVAEAGLFTAAALLMGWIGTVELAAHGIALQLASISFMIPLGLAAAATVRVGTAFGQGDRLGVSRAARSVIGLATLVSVGAALLFWLLPVPLISLFVDRADPLAQTVVAAAVPLLFVAGAFQIVDSIQVVASGSLRGLKDTRVPLFIALFSYWAVGMPVASGLAFGLGWGGVGVWWGLAIGLAVSAVLMTMRFRQHERRGDTVAGA</sequence>
<dbReference type="GO" id="GO:0015297">
    <property type="term" value="F:antiporter activity"/>
    <property type="evidence" value="ECO:0007669"/>
    <property type="project" value="UniProtKB-KW"/>
</dbReference>
<evidence type="ECO:0000256" key="10">
    <source>
        <dbReference type="SAM" id="Phobius"/>
    </source>
</evidence>
<gene>
    <name evidence="11" type="ORF">SAMN05192530_10850</name>
</gene>
<keyword evidence="2" id="KW-0813">Transport</keyword>
<accession>A0A1H0KMN8</accession>
<dbReference type="GO" id="GO:0005886">
    <property type="term" value="C:plasma membrane"/>
    <property type="evidence" value="ECO:0007669"/>
    <property type="project" value="UniProtKB-SubCell"/>
</dbReference>
<organism evidence="11 12">
    <name type="scientific">Aureimonas jatrophae</name>
    <dbReference type="NCBI Taxonomy" id="1166073"/>
    <lineage>
        <taxon>Bacteria</taxon>
        <taxon>Pseudomonadati</taxon>
        <taxon>Pseudomonadota</taxon>
        <taxon>Alphaproteobacteria</taxon>
        <taxon>Hyphomicrobiales</taxon>
        <taxon>Aurantimonadaceae</taxon>
        <taxon>Aureimonas</taxon>
    </lineage>
</organism>